<dbReference type="Pfam" id="PF02661">
    <property type="entry name" value="Fic"/>
    <property type="match status" value="1"/>
</dbReference>
<dbReference type="InterPro" id="IPR040198">
    <property type="entry name" value="Fido_containing"/>
</dbReference>
<dbReference type="PROSITE" id="PS51459">
    <property type="entry name" value="FIDO"/>
    <property type="match status" value="1"/>
</dbReference>
<dbReference type="InterPro" id="IPR036597">
    <property type="entry name" value="Fido-like_dom_sf"/>
</dbReference>
<dbReference type="PANTHER" id="PTHR13504">
    <property type="entry name" value="FIDO DOMAIN-CONTAINING PROTEIN DDB_G0283145"/>
    <property type="match status" value="1"/>
</dbReference>
<protein>
    <recommendedName>
        <fullName evidence="1">Fido domain-containing protein</fullName>
    </recommendedName>
</protein>
<proteinExistence type="predicted"/>
<name>A0A0F8YUH1_9ZZZZ</name>
<dbReference type="PANTHER" id="PTHR13504:SF38">
    <property type="entry name" value="FIDO DOMAIN-CONTAINING PROTEIN"/>
    <property type="match status" value="1"/>
</dbReference>
<organism evidence="2">
    <name type="scientific">marine sediment metagenome</name>
    <dbReference type="NCBI Taxonomy" id="412755"/>
    <lineage>
        <taxon>unclassified sequences</taxon>
        <taxon>metagenomes</taxon>
        <taxon>ecological metagenomes</taxon>
    </lineage>
</organism>
<dbReference type="Gene3D" id="1.10.3290.10">
    <property type="entry name" value="Fido-like domain"/>
    <property type="match status" value="1"/>
</dbReference>
<dbReference type="EMBL" id="LAZR01067406">
    <property type="protein sequence ID" value="KKK51646.1"/>
    <property type="molecule type" value="Genomic_DNA"/>
</dbReference>
<dbReference type="InterPro" id="IPR003812">
    <property type="entry name" value="Fido"/>
</dbReference>
<feature type="non-terminal residue" evidence="2">
    <location>
        <position position="1"/>
    </location>
</feature>
<accession>A0A0F8YUH1</accession>
<gene>
    <name evidence="2" type="ORF">LCGC14_3112860</name>
</gene>
<dbReference type="SUPFAM" id="SSF140931">
    <property type="entry name" value="Fic-like"/>
    <property type="match status" value="1"/>
</dbReference>
<feature type="domain" description="Fido" evidence="1">
    <location>
        <begin position="90"/>
        <end position="222"/>
    </location>
</feature>
<reference evidence="2" key="1">
    <citation type="journal article" date="2015" name="Nature">
        <title>Complex archaea that bridge the gap between prokaryotes and eukaryotes.</title>
        <authorList>
            <person name="Spang A."/>
            <person name="Saw J.H."/>
            <person name="Jorgensen S.L."/>
            <person name="Zaremba-Niedzwiedzka K."/>
            <person name="Martijn J."/>
            <person name="Lind A.E."/>
            <person name="van Eijk R."/>
            <person name="Schleper C."/>
            <person name="Guy L."/>
            <person name="Ettema T.J."/>
        </authorList>
    </citation>
    <scope>NUCLEOTIDE SEQUENCE</scope>
</reference>
<evidence type="ECO:0000259" key="1">
    <source>
        <dbReference type="PROSITE" id="PS51459"/>
    </source>
</evidence>
<comment type="caution">
    <text evidence="2">The sequence shown here is derived from an EMBL/GenBank/DDBJ whole genome shotgun (WGS) entry which is preliminary data.</text>
</comment>
<evidence type="ECO:0000313" key="2">
    <source>
        <dbReference type="EMBL" id="KKK51646.1"/>
    </source>
</evidence>
<dbReference type="AlphaFoldDB" id="A0A0F8YUH1"/>
<sequence>ILFRELKQQEFKYREEKNSNIKAFRSFAFYESYFSNYIEGTEFQIEEAKQIIKSQKPLRARKEDSHDLLGTYKIVSDPEEMNVIPEKAEDLLELLLRRHRIMLEARSNINPGKFKDINTFAGQTSFVDINLVRGTLLKSFYFYQSLQHPFARAAYMMFVVSEVHPFLDGNGRIARVMMNAELVSSKQAKIIIPTVYRDDYLGALRRLTRQRDSKPFLQMLSRAHEFSSSVTGRDMNEMQILLDRSNAFIEHTEAKLIINPSSPV</sequence>